<dbReference type="EMBL" id="CP083975">
    <property type="protein sequence ID" value="UZF48268.1"/>
    <property type="molecule type" value="Genomic_DNA"/>
</dbReference>
<name>A0AA46X1B2_RHORH</name>
<organism evidence="1 2">
    <name type="scientific">Rhodococcus rhodochrous</name>
    <dbReference type="NCBI Taxonomy" id="1829"/>
    <lineage>
        <taxon>Bacteria</taxon>
        <taxon>Bacillati</taxon>
        <taxon>Actinomycetota</taxon>
        <taxon>Actinomycetes</taxon>
        <taxon>Mycobacteriales</taxon>
        <taxon>Nocardiaceae</taxon>
        <taxon>Rhodococcus</taxon>
    </lineage>
</organism>
<proteinExistence type="predicted"/>
<dbReference type="AlphaFoldDB" id="A0AA46X1B2"/>
<dbReference type="Proteomes" id="UP001162740">
    <property type="component" value="Plasmid pGD02.2.1"/>
</dbReference>
<reference evidence="1 2" key="1">
    <citation type="journal article" date="2021" name="Front. Microbiol.">
        <title>Bacterial Transformation of Aromatic Monomers in Softwood Black Liquor.</title>
        <authorList>
            <person name="Navas L.E."/>
            <person name="Dexter G."/>
            <person name="Liu J."/>
            <person name="Levy-Booth D."/>
            <person name="Cho M."/>
            <person name="Jang S.K."/>
            <person name="Mansfield S.D."/>
            <person name="Renneckar S."/>
            <person name="Mohn W.W."/>
            <person name="Eltis L.D."/>
        </authorList>
    </citation>
    <scope>NUCLEOTIDE SEQUENCE [LARGE SCALE GENOMIC DNA]</scope>
    <source>
        <strain evidence="1 2">GD02</strain>
    </source>
</reference>
<accession>A0AA46X1B2</accession>
<evidence type="ECO:0000313" key="2">
    <source>
        <dbReference type="Proteomes" id="UP001162740"/>
    </source>
</evidence>
<protein>
    <submittedName>
        <fullName evidence="1">Uncharacterized protein</fullName>
    </submittedName>
</protein>
<geneLocation type="plasmid" evidence="1 2">
    <name>pGD02.2.1</name>
</geneLocation>
<dbReference type="RefSeq" id="WP_265572802.1">
    <property type="nucleotide sequence ID" value="NZ_CP083975.1"/>
</dbReference>
<evidence type="ECO:0000313" key="1">
    <source>
        <dbReference type="EMBL" id="UZF48268.1"/>
    </source>
</evidence>
<gene>
    <name evidence="1" type="ORF">KUM34_028390</name>
</gene>
<sequence>MNGGRGPLITNTSQGFAVSHADYPEIDREIQRTIYRGRRRVQRAPHHGADWLVLDGTDSGYKVGQVVYVYDGDFLHPPYVIATAPIPFPDTSGRYAQWYRYAHDHEAIAWDALSESLRTRLDERLSLEDWGFEASFDDADGIGEALLGLWPESSTSDETPLIAEAMRTVLADDTAAVKLQPRRAGARR</sequence>
<keyword evidence="1" id="KW-0614">Plasmid</keyword>